<dbReference type="Proteomes" id="UP000658656">
    <property type="component" value="Unassembled WGS sequence"/>
</dbReference>
<accession>A0A8H9IS86</accession>
<comment type="caution">
    <text evidence="2">The sequence shown here is derived from an EMBL/GenBank/DDBJ whole genome shotgun (WGS) entry which is preliminary data.</text>
</comment>
<dbReference type="Gene3D" id="3.40.50.10540">
    <property type="entry name" value="Crotonobetainyl-coa:carnitine coa-transferase, domain 1"/>
    <property type="match status" value="1"/>
</dbReference>
<keyword evidence="1" id="KW-0808">Transferase</keyword>
<evidence type="ECO:0008006" key="4">
    <source>
        <dbReference type="Google" id="ProtNLM"/>
    </source>
</evidence>
<dbReference type="Pfam" id="PF02515">
    <property type="entry name" value="CoA_transf_3"/>
    <property type="match status" value="1"/>
</dbReference>
<dbReference type="SUPFAM" id="SSF89796">
    <property type="entry name" value="CoA-transferase family III (CaiB/BaiF)"/>
    <property type="match status" value="1"/>
</dbReference>
<keyword evidence="3" id="KW-1185">Reference proteome</keyword>
<dbReference type="InterPro" id="IPR003673">
    <property type="entry name" value="CoA-Trfase_fam_III"/>
</dbReference>
<evidence type="ECO:0000256" key="1">
    <source>
        <dbReference type="ARBA" id="ARBA00022679"/>
    </source>
</evidence>
<reference evidence="2" key="1">
    <citation type="journal article" date="2014" name="Int. J. Syst. Evol. Microbiol.">
        <title>Complete genome sequence of Corynebacterium casei LMG S-19264T (=DSM 44701T), isolated from a smear-ripened cheese.</title>
        <authorList>
            <consortium name="US DOE Joint Genome Institute (JGI-PGF)"/>
            <person name="Walter F."/>
            <person name="Albersmeier A."/>
            <person name="Kalinowski J."/>
            <person name="Ruckert C."/>
        </authorList>
    </citation>
    <scope>NUCLEOTIDE SEQUENCE</scope>
    <source>
        <strain evidence="2">CGMCC 4.7679</strain>
    </source>
</reference>
<evidence type="ECO:0000313" key="3">
    <source>
        <dbReference type="Proteomes" id="UP000658656"/>
    </source>
</evidence>
<protein>
    <recommendedName>
        <fullName evidence="4">CoA transferase</fullName>
    </recommendedName>
</protein>
<organism evidence="2 3">
    <name type="scientific">Amycolatopsis bartoniae</name>
    <dbReference type="NCBI Taxonomy" id="941986"/>
    <lineage>
        <taxon>Bacteria</taxon>
        <taxon>Bacillati</taxon>
        <taxon>Actinomycetota</taxon>
        <taxon>Actinomycetes</taxon>
        <taxon>Pseudonocardiales</taxon>
        <taxon>Pseudonocardiaceae</taxon>
        <taxon>Amycolatopsis</taxon>
    </lineage>
</organism>
<proteinExistence type="predicted"/>
<dbReference type="InterPro" id="IPR023606">
    <property type="entry name" value="CoA-Trfase_III_dom_1_sf"/>
</dbReference>
<dbReference type="GO" id="GO:0008410">
    <property type="term" value="F:CoA-transferase activity"/>
    <property type="evidence" value="ECO:0007669"/>
    <property type="project" value="TreeGrafter"/>
</dbReference>
<reference evidence="2" key="2">
    <citation type="submission" date="2020-09" db="EMBL/GenBank/DDBJ databases">
        <authorList>
            <person name="Sun Q."/>
            <person name="Zhou Y."/>
        </authorList>
    </citation>
    <scope>NUCLEOTIDE SEQUENCE</scope>
    <source>
        <strain evidence="2">CGMCC 4.7679</strain>
    </source>
</reference>
<gene>
    <name evidence="2" type="ORF">GCM10017566_05050</name>
</gene>
<name>A0A8H9IS86_9PSEU</name>
<dbReference type="PANTHER" id="PTHR48207">
    <property type="entry name" value="SUCCINATE--HYDROXYMETHYLGLUTARATE COA-TRANSFERASE"/>
    <property type="match status" value="1"/>
</dbReference>
<evidence type="ECO:0000313" key="2">
    <source>
        <dbReference type="EMBL" id="GHF35284.1"/>
    </source>
</evidence>
<sequence>MLVENFRPGTMGKLGVGYEVLRQENPRLVYTAISGYGQTSGPVIGAVKPRG</sequence>
<dbReference type="PANTHER" id="PTHR48207:SF3">
    <property type="entry name" value="SUCCINATE--HYDROXYMETHYLGLUTARATE COA-TRANSFERASE"/>
    <property type="match status" value="1"/>
</dbReference>
<dbReference type="EMBL" id="BNAV01000001">
    <property type="protein sequence ID" value="GHF35284.1"/>
    <property type="molecule type" value="Genomic_DNA"/>
</dbReference>
<dbReference type="AlphaFoldDB" id="A0A8H9IS86"/>
<dbReference type="InterPro" id="IPR050483">
    <property type="entry name" value="CoA-transferase_III_domain"/>
</dbReference>